<dbReference type="GO" id="GO:0005886">
    <property type="term" value="C:plasma membrane"/>
    <property type="evidence" value="ECO:0007669"/>
    <property type="project" value="TreeGrafter"/>
</dbReference>
<dbReference type="InterPro" id="IPR052894">
    <property type="entry name" value="AsmA-related"/>
</dbReference>
<comment type="caution">
    <text evidence="1">The sequence shown here is derived from an EMBL/GenBank/DDBJ whole genome shotgun (WGS) entry which is preliminary data.</text>
</comment>
<dbReference type="GO" id="GO:0090313">
    <property type="term" value="P:regulation of protein targeting to membrane"/>
    <property type="evidence" value="ECO:0007669"/>
    <property type="project" value="TreeGrafter"/>
</dbReference>
<proteinExistence type="predicted"/>
<dbReference type="PANTHER" id="PTHR30441">
    <property type="entry name" value="DUF748 DOMAIN-CONTAINING PROTEIN"/>
    <property type="match status" value="1"/>
</dbReference>
<evidence type="ECO:0008006" key="3">
    <source>
        <dbReference type="Google" id="ProtNLM"/>
    </source>
</evidence>
<name>A0AA37SPD9_9BACT</name>
<evidence type="ECO:0000313" key="1">
    <source>
        <dbReference type="EMBL" id="GLR17299.1"/>
    </source>
</evidence>
<organism evidence="1 2">
    <name type="scientific">Portibacter lacus</name>
    <dbReference type="NCBI Taxonomy" id="1099794"/>
    <lineage>
        <taxon>Bacteria</taxon>
        <taxon>Pseudomonadati</taxon>
        <taxon>Bacteroidota</taxon>
        <taxon>Saprospiria</taxon>
        <taxon>Saprospirales</taxon>
        <taxon>Haliscomenobacteraceae</taxon>
        <taxon>Portibacter</taxon>
    </lineage>
</organism>
<gene>
    <name evidence="1" type="ORF">GCM10007940_19140</name>
</gene>
<evidence type="ECO:0000313" key="2">
    <source>
        <dbReference type="Proteomes" id="UP001156666"/>
    </source>
</evidence>
<dbReference type="AlphaFoldDB" id="A0AA37SPD9"/>
<dbReference type="PANTHER" id="PTHR30441:SF8">
    <property type="entry name" value="DUF748 DOMAIN-CONTAINING PROTEIN"/>
    <property type="match status" value="1"/>
</dbReference>
<reference evidence="1" key="2">
    <citation type="submission" date="2023-01" db="EMBL/GenBank/DDBJ databases">
        <title>Draft genome sequence of Portibacter lacus strain NBRC 108769.</title>
        <authorList>
            <person name="Sun Q."/>
            <person name="Mori K."/>
        </authorList>
    </citation>
    <scope>NUCLEOTIDE SEQUENCE</scope>
    <source>
        <strain evidence="1">NBRC 108769</strain>
    </source>
</reference>
<protein>
    <recommendedName>
        <fullName evidence="3">AsmA-like C-terminal domain-containing protein</fullName>
    </recommendedName>
</protein>
<dbReference type="EMBL" id="BSOH01000011">
    <property type="protein sequence ID" value="GLR17299.1"/>
    <property type="molecule type" value="Genomic_DNA"/>
</dbReference>
<sequence>MFILLFIAIVGAVIAFFSFNRYLQKNERKIYNDIAFLQNGDVAVDQVYFSWLKDFPHLSLVAENVELTDSDIGNQEIPILKNTTLQTRLSIKNWRDKTLEIKQIKLEGGSFYYFRDALKNSNIDNILRGDMSQKGNDHGINVNAEHFNISLINMKAVVVDSSKMMFLDGIVNKFEAEIFNDNLTQACDASMDVQLGKLIFNERGGVFLENALVSGDFKASLKDEYIDINEFPVDINGEEFIFSGHISTNKSSKTTLSFENEQTNLETALPLLPERIRSKIEPLDVKGEFYSKTLVEILAGTNPLVDVKFKIPSNDANIQGLSFQELSVEGQYINRKDYQNIDKNIRKGDYYLELTDVSSEYNRFHVNTPKAIIKGSKFTKPAIIAKTKIQGKAANISKWYQSDKFFFTEGYFDLNIAIDGEINDISKLFIESDATLHLNDLMVYYKPADVAIPIDSMYLFKEAGDATFDVVSTTLVHDYDYELNGGLENLAALINSTVGESSQSTASISAGRLSWQDFVSLFSVKKEASELPKGELETKKSMKETINGIYSKFKPSLTINIDTFDYYDKIQLYNLKTGAFFDSKNYFVLDDTKFNLDQGTVDIKSRLDLSETNRTAFVIDLKAEDIDLETILTSLDYFNIPLLVDLKSYAKHFYVDIHLEGIVNDDGGLVEDMTSGEITFRDKQKEDLNGSIEFKYIDDEMNTVMLLNGNPSLFNSFFATEEFFFQDAGKFETKVNYQGDVRSVAELFDQAKIDFSITKGEVYYDNVDIVFPLERFDVFLEKDTVDFDLLMKSEVLERTVSLDGSANNVSELLFGNTGKKLSTSINLQSPFLKLDDAIFIFQSPVDPEDVKVVTEEKVKILIGSLLNRFNPRVHIELDSFAVDSTISVYNLNTGMHLKDSTNVILEQTTFNFCDGEIGLDLNWDISETKEDPFSGNLSTSKLSLSQLLEKLDYLKIPSLKNAKNIEGEINLDLNFEGRLEDLNLVENDTKAQLDFNIENLRVEGIDIIDDITKKLRISRYFQKIRFAAIANSVTLDGTYIDVPLMEIQSNIGNFFIEGFIDKNNKTNLWLSIPYNNLLHFRKDLDPKKKGYAETRAKLYLEIYALKNGKIETKFHLSKKKFYEQRNKLNEWKIDKKVNQAIRSRLKKSKL</sequence>
<accession>A0AA37SPD9</accession>
<dbReference type="Proteomes" id="UP001156666">
    <property type="component" value="Unassembled WGS sequence"/>
</dbReference>
<reference evidence="1" key="1">
    <citation type="journal article" date="2014" name="Int. J. Syst. Evol. Microbiol.">
        <title>Complete genome sequence of Corynebacterium casei LMG S-19264T (=DSM 44701T), isolated from a smear-ripened cheese.</title>
        <authorList>
            <consortium name="US DOE Joint Genome Institute (JGI-PGF)"/>
            <person name="Walter F."/>
            <person name="Albersmeier A."/>
            <person name="Kalinowski J."/>
            <person name="Ruckert C."/>
        </authorList>
    </citation>
    <scope>NUCLEOTIDE SEQUENCE</scope>
    <source>
        <strain evidence="1">NBRC 108769</strain>
    </source>
</reference>
<keyword evidence="2" id="KW-1185">Reference proteome</keyword>